<accession>A0A0F9F3M9</accession>
<organism evidence="2">
    <name type="scientific">marine sediment metagenome</name>
    <dbReference type="NCBI Taxonomy" id="412755"/>
    <lineage>
        <taxon>unclassified sequences</taxon>
        <taxon>metagenomes</taxon>
        <taxon>ecological metagenomes</taxon>
    </lineage>
</organism>
<evidence type="ECO:0000313" key="2">
    <source>
        <dbReference type="EMBL" id="KKL51830.1"/>
    </source>
</evidence>
<proteinExistence type="predicted"/>
<name>A0A0F9F3M9_9ZZZZ</name>
<dbReference type="EMBL" id="LAZR01032113">
    <property type="protein sequence ID" value="KKL51830.1"/>
    <property type="molecule type" value="Genomic_DNA"/>
</dbReference>
<evidence type="ECO:0000256" key="1">
    <source>
        <dbReference type="SAM" id="Coils"/>
    </source>
</evidence>
<comment type="caution">
    <text evidence="2">The sequence shown here is derived from an EMBL/GenBank/DDBJ whole genome shotgun (WGS) entry which is preliminary data.</text>
</comment>
<feature type="coiled-coil region" evidence="1">
    <location>
        <begin position="27"/>
        <end position="54"/>
    </location>
</feature>
<reference evidence="2" key="1">
    <citation type="journal article" date="2015" name="Nature">
        <title>Complex archaea that bridge the gap between prokaryotes and eukaryotes.</title>
        <authorList>
            <person name="Spang A."/>
            <person name="Saw J.H."/>
            <person name="Jorgensen S.L."/>
            <person name="Zaremba-Niedzwiedzka K."/>
            <person name="Martijn J."/>
            <person name="Lind A.E."/>
            <person name="van Eijk R."/>
            <person name="Schleper C."/>
            <person name="Guy L."/>
            <person name="Ettema T.J."/>
        </authorList>
    </citation>
    <scope>NUCLEOTIDE SEQUENCE</scope>
</reference>
<sequence length="98" mass="10857">MPKKPTTSRKTSEVEVASSTGLIPEAFNNLSCQVADLENEVSLLDEDLSTVINKERSDLAKMTPRENLCDLASDTMVLADRIHDVRGRLGDIRDNLEL</sequence>
<keyword evidence="1" id="KW-0175">Coiled coil</keyword>
<gene>
    <name evidence="2" type="ORF">LCGC14_2291570</name>
</gene>
<protein>
    <submittedName>
        <fullName evidence="2">Uncharacterized protein</fullName>
    </submittedName>
</protein>
<dbReference type="AlphaFoldDB" id="A0A0F9F3M9"/>